<dbReference type="Pfam" id="PF00890">
    <property type="entry name" value="FAD_binding_2"/>
    <property type="match status" value="1"/>
</dbReference>
<dbReference type="PRINTS" id="PR00411">
    <property type="entry name" value="PNDRDTASEI"/>
</dbReference>
<dbReference type="Proteomes" id="UP000326061">
    <property type="component" value="Chromosome"/>
</dbReference>
<keyword evidence="9" id="KW-0472">Membrane</keyword>
<dbReference type="FunFam" id="3.90.700.10:FF:000005">
    <property type="entry name" value="Succinate dehydrogenase flavoprotein subunit"/>
    <property type="match status" value="1"/>
</dbReference>
<dbReference type="AlphaFoldDB" id="A0AAJ4DLX1"/>
<evidence type="ECO:0000256" key="4">
    <source>
        <dbReference type="ARBA" id="ARBA00022448"/>
    </source>
</evidence>
<dbReference type="InterPro" id="IPR037099">
    <property type="entry name" value="Fum_R/Succ_DH_flav-like_C_sf"/>
</dbReference>
<sequence>MSKNSVIVVGGGGAGLVAALSAKESGADVIVITKEYPTRSQTCMAQGGINAVLSEQEDDSIETHVQNTLKSAKGLANEQAVRYMCQEAPNAIKWLDGIGVPFSRDSKSKIAQRKLGGTYAARACYAQDYTGLKILHTLYDRCLAEGIEILNERHLLEFITAADKNNRSYVCGVSVLNKRSGEVEIYEAPSIIVATGGYSRVFHKYSTNSVASTGDGVAAALRAGARVSDMEFVQFHPTALKESSILISESARGAGGYLLNSKGERFVNELAPRDEVSKAIDDEMDKGEDIYLDIRHLGAEFIEKELPQESKLAKLYENVDPVSDLLPIKPAAHYTMGGIEVDANSSTFINGLFAVGECANHQVHGANRLGGNSLLELAVFGKQAGKNAADYAQNFDNKIDAAGQKAFFENQIAEIKKLPNKISFYEEYAKLGELFYKNVGIKREKSALQSALEKVKEMKSSISQMGVNDKTKVYNTNLLEFLEFKNMLELSETILISALYRAESRGAHFRVDAPNRDEKFTSHTIIDRDGVVKDEN</sequence>
<keyword evidence="4" id="KW-0813">Transport</keyword>
<dbReference type="NCBIfam" id="TIGR01812">
    <property type="entry name" value="sdhA_frdA_Gneg"/>
    <property type="match status" value="1"/>
</dbReference>
<evidence type="ECO:0000256" key="9">
    <source>
        <dbReference type="ARBA" id="ARBA00023136"/>
    </source>
</evidence>
<dbReference type="GO" id="GO:0009061">
    <property type="term" value="P:anaerobic respiration"/>
    <property type="evidence" value="ECO:0007669"/>
    <property type="project" value="TreeGrafter"/>
</dbReference>
<dbReference type="SUPFAM" id="SSF46977">
    <property type="entry name" value="Succinate dehydrogenase/fumarate reductase flavoprotein C-terminal domain"/>
    <property type="match status" value="1"/>
</dbReference>
<feature type="active site" description="Proton acceptor" evidence="10">
    <location>
        <position position="273"/>
    </location>
</feature>
<evidence type="ECO:0000256" key="3">
    <source>
        <dbReference type="ARBA" id="ARBA00008040"/>
    </source>
</evidence>
<feature type="domain" description="FAD-dependent oxidoreductase 2 FAD-binding" evidence="11">
    <location>
        <begin position="6"/>
        <end position="374"/>
    </location>
</feature>
<dbReference type="GO" id="GO:0000104">
    <property type="term" value="F:succinate dehydrogenase activity"/>
    <property type="evidence" value="ECO:0007669"/>
    <property type="project" value="TreeGrafter"/>
</dbReference>
<comment type="similarity">
    <text evidence="3">Belongs to the FAD-dependent oxidoreductase 2 family. FRD/SDH subfamily.</text>
</comment>
<dbReference type="Gene3D" id="3.90.700.10">
    <property type="entry name" value="Succinate dehydrogenase/fumarate reductase flavoprotein, catalytic domain"/>
    <property type="match status" value="1"/>
</dbReference>
<dbReference type="Pfam" id="PF02910">
    <property type="entry name" value="Succ_DH_flav_C"/>
    <property type="match status" value="1"/>
</dbReference>
<evidence type="ECO:0000256" key="5">
    <source>
        <dbReference type="ARBA" id="ARBA00022630"/>
    </source>
</evidence>
<dbReference type="PRINTS" id="PR00368">
    <property type="entry name" value="FADPNR"/>
</dbReference>
<dbReference type="InterPro" id="IPR014006">
    <property type="entry name" value="Succ_Dhase_FrdA_Gneg"/>
</dbReference>
<organism evidence="13 14">
    <name type="scientific">Sulfurimonas xiamenensis</name>
    <dbReference type="NCBI Taxonomy" id="2590021"/>
    <lineage>
        <taxon>Bacteria</taxon>
        <taxon>Pseudomonadati</taxon>
        <taxon>Campylobacterota</taxon>
        <taxon>Epsilonproteobacteria</taxon>
        <taxon>Campylobacterales</taxon>
        <taxon>Sulfurimonadaceae</taxon>
        <taxon>Sulfurimonas</taxon>
    </lineage>
</organism>
<evidence type="ECO:0000256" key="7">
    <source>
        <dbReference type="ARBA" id="ARBA00022982"/>
    </source>
</evidence>
<dbReference type="InterPro" id="IPR015939">
    <property type="entry name" value="Fum_Rdtase/Succ_DH_flav-like_C"/>
</dbReference>
<keyword evidence="14" id="KW-1185">Reference proteome</keyword>
<dbReference type="GO" id="GO:0009055">
    <property type="term" value="F:electron transfer activity"/>
    <property type="evidence" value="ECO:0007669"/>
    <property type="project" value="TreeGrafter"/>
</dbReference>
<dbReference type="PANTHER" id="PTHR11632">
    <property type="entry name" value="SUCCINATE DEHYDROGENASE 2 FLAVOPROTEIN SUBUNIT"/>
    <property type="match status" value="1"/>
</dbReference>
<dbReference type="InterPro" id="IPR036188">
    <property type="entry name" value="FAD/NAD-bd_sf"/>
</dbReference>
<evidence type="ECO:0000313" key="14">
    <source>
        <dbReference type="Proteomes" id="UP000326061"/>
    </source>
</evidence>
<dbReference type="GO" id="GO:0022900">
    <property type="term" value="P:electron transport chain"/>
    <property type="evidence" value="ECO:0007669"/>
    <property type="project" value="InterPro"/>
</dbReference>
<dbReference type="InterPro" id="IPR027477">
    <property type="entry name" value="Succ_DH/fumarate_Rdtase_cat_sf"/>
</dbReference>
<evidence type="ECO:0000259" key="11">
    <source>
        <dbReference type="Pfam" id="PF00890"/>
    </source>
</evidence>
<dbReference type="PIRSF" id="PIRSF000171">
    <property type="entry name" value="SDHA_APRA_LASPO"/>
    <property type="match status" value="1"/>
</dbReference>
<dbReference type="EMBL" id="CP041166">
    <property type="protein sequence ID" value="QFR42415.1"/>
    <property type="molecule type" value="Genomic_DNA"/>
</dbReference>
<evidence type="ECO:0000313" key="13">
    <source>
        <dbReference type="EMBL" id="QFR42415.1"/>
    </source>
</evidence>
<gene>
    <name evidence="13" type="ORF">FJR47_00165</name>
</gene>
<dbReference type="SUPFAM" id="SSF51905">
    <property type="entry name" value="FAD/NAD(P)-binding domain"/>
    <property type="match status" value="1"/>
</dbReference>
<keyword evidence="6" id="KW-0274">FAD</keyword>
<dbReference type="InterPro" id="IPR003953">
    <property type="entry name" value="FAD-dep_OxRdtase_2_FAD-bd"/>
</dbReference>
<reference evidence="14" key="1">
    <citation type="submission" date="2019-06" db="EMBL/GenBank/DDBJ databases">
        <title>Sulfurimonas gotlandica sp. nov., a chemoautotrophic and psychrotolerant epsilonproteobacterium isolated from a pelagic redoxcline, and an emended description of the genus Sulfurimonas.</title>
        <authorList>
            <person name="Wang S."/>
            <person name="Jiang L."/>
            <person name="Shao Z."/>
        </authorList>
    </citation>
    <scope>NUCLEOTIDE SEQUENCE [LARGE SCALE GENOMIC DNA]</scope>
    <source>
        <strain evidence="14">1-1N</strain>
    </source>
</reference>
<accession>A0AAJ4DLX1</accession>
<dbReference type="PANTHER" id="PTHR11632:SF51">
    <property type="entry name" value="SUCCINATE DEHYDROGENASE [UBIQUINONE] FLAVOPROTEIN SUBUNIT, MITOCHONDRIAL"/>
    <property type="match status" value="1"/>
</dbReference>
<keyword evidence="8" id="KW-0560">Oxidoreductase</keyword>
<evidence type="ECO:0000256" key="8">
    <source>
        <dbReference type="ARBA" id="ARBA00023002"/>
    </source>
</evidence>
<evidence type="ECO:0000259" key="12">
    <source>
        <dbReference type="Pfam" id="PF02910"/>
    </source>
</evidence>
<dbReference type="GO" id="GO:0005886">
    <property type="term" value="C:plasma membrane"/>
    <property type="evidence" value="ECO:0007669"/>
    <property type="project" value="UniProtKB-SubCell"/>
</dbReference>
<dbReference type="SUPFAM" id="SSF56425">
    <property type="entry name" value="Succinate dehydrogenase/fumarate reductase flavoprotein, catalytic domain"/>
    <property type="match status" value="1"/>
</dbReference>
<evidence type="ECO:0000256" key="1">
    <source>
        <dbReference type="ARBA" id="ARBA00001974"/>
    </source>
</evidence>
<comment type="subcellular location">
    <subcellularLocation>
        <location evidence="2">Cell membrane</location>
        <topology evidence="2">Peripheral membrane protein</topology>
    </subcellularLocation>
</comment>
<evidence type="ECO:0000256" key="6">
    <source>
        <dbReference type="ARBA" id="ARBA00022827"/>
    </source>
</evidence>
<dbReference type="KEGG" id="suln:FJR47_00165"/>
<keyword evidence="5" id="KW-0285">Flavoprotein</keyword>
<dbReference type="InterPro" id="IPR030664">
    <property type="entry name" value="SdhA/FrdA/AprA"/>
</dbReference>
<evidence type="ECO:0000256" key="10">
    <source>
        <dbReference type="PIRSR" id="PIRSR000171-1"/>
    </source>
</evidence>
<keyword evidence="7" id="KW-0249">Electron transport</keyword>
<dbReference type="RefSeq" id="WP_152298486.1">
    <property type="nucleotide sequence ID" value="NZ_CP041166.1"/>
</dbReference>
<protein>
    <submittedName>
        <fullName evidence="13">FAD-dependent oxidoreductase</fullName>
    </submittedName>
</protein>
<name>A0AAJ4DLX1_9BACT</name>
<comment type="cofactor">
    <cofactor evidence="1">
        <name>FAD</name>
        <dbReference type="ChEBI" id="CHEBI:57692"/>
    </cofactor>
</comment>
<dbReference type="Gene3D" id="3.50.50.60">
    <property type="entry name" value="FAD/NAD(P)-binding domain"/>
    <property type="match status" value="1"/>
</dbReference>
<dbReference type="Gene3D" id="1.20.58.100">
    <property type="entry name" value="Fumarate reductase/succinate dehydrogenase flavoprotein-like, C-terminal domain"/>
    <property type="match status" value="1"/>
</dbReference>
<evidence type="ECO:0000256" key="2">
    <source>
        <dbReference type="ARBA" id="ARBA00004202"/>
    </source>
</evidence>
<feature type="domain" description="Fumarate reductase/succinate dehydrogenase flavoprotein-like C-terminal" evidence="12">
    <location>
        <begin position="430"/>
        <end position="527"/>
    </location>
</feature>
<proteinExistence type="inferred from homology"/>
<dbReference type="GO" id="GO:0050660">
    <property type="term" value="F:flavin adenine dinucleotide binding"/>
    <property type="evidence" value="ECO:0007669"/>
    <property type="project" value="InterPro"/>
</dbReference>